<dbReference type="NCBIfam" id="TIGR03588">
    <property type="entry name" value="PseC"/>
    <property type="match status" value="1"/>
</dbReference>
<dbReference type="Proteomes" id="UP000318199">
    <property type="component" value="Unassembled WGS sequence"/>
</dbReference>
<dbReference type="AlphaFoldDB" id="A0A562ZKX7"/>
<dbReference type="GO" id="GO:0000271">
    <property type="term" value="P:polysaccharide biosynthetic process"/>
    <property type="evidence" value="ECO:0007669"/>
    <property type="project" value="TreeGrafter"/>
</dbReference>
<keyword evidence="3 4" id="KW-0663">Pyridoxal phosphate</keyword>
<evidence type="ECO:0000256" key="4">
    <source>
        <dbReference type="RuleBase" id="RU004508"/>
    </source>
</evidence>
<sequence>MIPYGRQIISDADVEAVVAVLRSDFLTQGPQVPAFEQALAAFCETPHAVAVNSATSALHIACLALGVGPGDTVWTCTNTFLASANCALYCGADVEFLDIDPRTLNVSVPELAAKLEAASAAGRLPKVLIPVHFAGLPCDMAEIAGLARRHGVAVVEDASHAVGARYGDGSPVGSGHHSDITVFSFHPVKIMTTAEGGAALTRDGALARKLALLRSHGMSREPEEMRGAPDGPWYYQQLALGYNYRMTELQGALGRSQLPRVPAWVDARHALADRYDQELAGLPLLLPWRGSPARSALHLYVVQLDEERTRVSRRHAFEALRAGGIGVNVHYIPVHTQPFFRERRAQSLPAAERYYARCITLPLHAGLTVEDQDTVIARLREVLQ</sequence>
<feature type="modified residue" description="N6-(pyridoxal phosphate)lysine" evidence="3">
    <location>
        <position position="189"/>
    </location>
</feature>
<evidence type="ECO:0000256" key="3">
    <source>
        <dbReference type="PIRSR" id="PIRSR000390-2"/>
    </source>
</evidence>
<dbReference type="PIRSF" id="PIRSF000390">
    <property type="entry name" value="PLP_StrS"/>
    <property type="match status" value="1"/>
</dbReference>
<feature type="active site" description="Proton acceptor" evidence="2">
    <location>
        <position position="189"/>
    </location>
</feature>
<dbReference type="InterPro" id="IPR015424">
    <property type="entry name" value="PyrdxlP-dep_Trfase"/>
</dbReference>
<dbReference type="InterPro" id="IPR015421">
    <property type="entry name" value="PyrdxlP-dep_Trfase_major"/>
</dbReference>
<name>A0A562ZKX7_9BURK</name>
<dbReference type="InterPro" id="IPR015422">
    <property type="entry name" value="PyrdxlP-dep_Trfase_small"/>
</dbReference>
<dbReference type="InterPro" id="IPR020026">
    <property type="entry name" value="PseC"/>
</dbReference>
<dbReference type="GO" id="GO:0030170">
    <property type="term" value="F:pyridoxal phosphate binding"/>
    <property type="evidence" value="ECO:0007669"/>
    <property type="project" value="TreeGrafter"/>
</dbReference>
<dbReference type="OrthoDB" id="9804264at2"/>
<dbReference type="PANTHER" id="PTHR30244">
    <property type="entry name" value="TRANSAMINASE"/>
    <property type="match status" value="1"/>
</dbReference>
<dbReference type="CDD" id="cd00616">
    <property type="entry name" value="AHBA_syn"/>
    <property type="match status" value="1"/>
</dbReference>
<evidence type="ECO:0000256" key="1">
    <source>
        <dbReference type="ARBA" id="ARBA00037999"/>
    </source>
</evidence>
<comment type="similarity">
    <text evidence="1 4">Belongs to the DegT/DnrJ/EryC1 family.</text>
</comment>
<proteinExistence type="inferred from homology"/>
<accession>A0A562ZKX7</accession>
<dbReference type="SUPFAM" id="SSF53383">
    <property type="entry name" value="PLP-dependent transferases"/>
    <property type="match status" value="1"/>
</dbReference>
<dbReference type="InterPro" id="IPR000653">
    <property type="entry name" value="DegT/StrS_aminotransferase"/>
</dbReference>
<reference evidence="5 6" key="1">
    <citation type="submission" date="2019-07" db="EMBL/GenBank/DDBJ databases">
        <title>Caenimonas sedimenti sp. nov., isolated from activated sludge.</title>
        <authorList>
            <person name="Xu J."/>
        </authorList>
    </citation>
    <scope>NUCLEOTIDE SEQUENCE [LARGE SCALE GENOMIC DNA]</scope>
    <source>
        <strain evidence="5 6">HX-9-20</strain>
    </source>
</reference>
<gene>
    <name evidence="5" type="primary">pseC</name>
    <name evidence="5" type="ORF">FN976_21390</name>
</gene>
<keyword evidence="6" id="KW-1185">Reference proteome</keyword>
<evidence type="ECO:0000256" key="2">
    <source>
        <dbReference type="PIRSR" id="PIRSR000390-1"/>
    </source>
</evidence>
<keyword evidence="5" id="KW-0808">Transferase</keyword>
<organism evidence="5 6">
    <name type="scientific">Caenimonas sedimenti</name>
    <dbReference type="NCBI Taxonomy" id="2596921"/>
    <lineage>
        <taxon>Bacteria</taxon>
        <taxon>Pseudomonadati</taxon>
        <taxon>Pseudomonadota</taxon>
        <taxon>Betaproteobacteria</taxon>
        <taxon>Burkholderiales</taxon>
        <taxon>Comamonadaceae</taxon>
        <taxon>Caenimonas</taxon>
    </lineage>
</organism>
<keyword evidence="5" id="KW-0032">Aminotransferase</keyword>
<dbReference type="Gene3D" id="3.90.1150.10">
    <property type="entry name" value="Aspartate Aminotransferase, domain 1"/>
    <property type="match status" value="1"/>
</dbReference>
<dbReference type="Pfam" id="PF01041">
    <property type="entry name" value="DegT_DnrJ_EryC1"/>
    <property type="match status" value="1"/>
</dbReference>
<dbReference type="EC" id="2.6.1.92" evidence="5"/>
<dbReference type="Gene3D" id="3.40.640.10">
    <property type="entry name" value="Type I PLP-dependent aspartate aminotransferase-like (Major domain)"/>
    <property type="match status" value="1"/>
</dbReference>
<dbReference type="PANTHER" id="PTHR30244:SF34">
    <property type="entry name" value="DTDP-4-AMINO-4,6-DIDEOXYGALACTOSE TRANSAMINASE"/>
    <property type="match status" value="1"/>
</dbReference>
<evidence type="ECO:0000313" key="5">
    <source>
        <dbReference type="EMBL" id="TWO68996.1"/>
    </source>
</evidence>
<dbReference type="GO" id="GO:0008483">
    <property type="term" value="F:transaminase activity"/>
    <property type="evidence" value="ECO:0007669"/>
    <property type="project" value="UniProtKB-KW"/>
</dbReference>
<evidence type="ECO:0000313" key="6">
    <source>
        <dbReference type="Proteomes" id="UP000318199"/>
    </source>
</evidence>
<protein>
    <submittedName>
        <fullName evidence="5">UDP-4-amino-4, 6-dideoxy-N-acetyl-beta-L-altrosamine transaminase</fullName>
        <ecNumber evidence="5">2.6.1.92</ecNumber>
    </submittedName>
</protein>
<comment type="caution">
    <text evidence="5">The sequence shown here is derived from an EMBL/GenBank/DDBJ whole genome shotgun (WGS) entry which is preliminary data.</text>
</comment>
<dbReference type="EMBL" id="VOBQ01000017">
    <property type="protein sequence ID" value="TWO68996.1"/>
    <property type="molecule type" value="Genomic_DNA"/>
</dbReference>